<feature type="region of interest" description="Disordered" evidence="1">
    <location>
        <begin position="173"/>
        <end position="203"/>
    </location>
</feature>
<feature type="transmembrane region" description="Helical" evidence="2">
    <location>
        <begin position="495"/>
        <end position="514"/>
    </location>
</feature>
<keyword evidence="4" id="KW-1185">Reference proteome</keyword>
<feature type="transmembrane region" description="Helical" evidence="2">
    <location>
        <begin position="526"/>
        <end position="546"/>
    </location>
</feature>
<feature type="transmembrane region" description="Helical" evidence="2">
    <location>
        <begin position="855"/>
        <end position="879"/>
    </location>
</feature>
<feature type="region of interest" description="Disordered" evidence="1">
    <location>
        <begin position="363"/>
        <end position="389"/>
    </location>
</feature>
<proteinExistence type="predicted"/>
<comment type="caution">
    <text evidence="3">The sequence shown here is derived from an EMBL/GenBank/DDBJ whole genome shotgun (WGS) entry which is preliminary data.</text>
</comment>
<evidence type="ECO:0000313" key="4">
    <source>
        <dbReference type="Proteomes" id="UP001430356"/>
    </source>
</evidence>
<feature type="compositionally biased region" description="Basic and acidic residues" evidence="1">
    <location>
        <begin position="330"/>
        <end position="340"/>
    </location>
</feature>
<name>A0AAW0EP55_9TRYP</name>
<reference evidence="3 4" key="1">
    <citation type="journal article" date="2021" name="MBio">
        <title>A New Model Trypanosomatid, Novymonas esmeraldas: Genomic Perception of Its 'Candidatus Pandoraea novymonadis' Endosymbiont.</title>
        <authorList>
            <person name="Zakharova A."/>
            <person name="Saura A."/>
            <person name="Butenko A."/>
            <person name="Podesvova L."/>
            <person name="Warmusova S."/>
            <person name="Kostygov A.Y."/>
            <person name="Nenarokova A."/>
            <person name="Lukes J."/>
            <person name="Opperdoes F.R."/>
            <person name="Yurchenko V."/>
        </authorList>
    </citation>
    <scope>NUCLEOTIDE SEQUENCE [LARGE SCALE GENOMIC DNA]</scope>
    <source>
        <strain evidence="3 4">E262AT.01</strain>
    </source>
</reference>
<feature type="region of interest" description="Disordered" evidence="1">
    <location>
        <begin position="900"/>
        <end position="980"/>
    </location>
</feature>
<organism evidence="3 4">
    <name type="scientific">Novymonas esmeraldas</name>
    <dbReference type="NCBI Taxonomy" id="1808958"/>
    <lineage>
        <taxon>Eukaryota</taxon>
        <taxon>Discoba</taxon>
        <taxon>Euglenozoa</taxon>
        <taxon>Kinetoplastea</taxon>
        <taxon>Metakinetoplastina</taxon>
        <taxon>Trypanosomatida</taxon>
        <taxon>Trypanosomatidae</taxon>
        <taxon>Novymonas</taxon>
    </lineage>
</organism>
<keyword evidence="2" id="KW-0472">Membrane</keyword>
<feature type="transmembrane region" description="Helical" evidence="2">
    <location>
        <begin position="641"/>
        <end position="660"/>
    </location>
</feature>
<feature type="compositionally biased region" description="Low complexity" evidence="1">
    <location>
        <begin position="181"/>
        <end position="201"/>
    </location>
</feature>
<feature type="transmembrane region" description="Helical" evidence="2">
    <location>
        <begin position="444"/>
        <end position="466"/>
    </location>
</feature>
<feature type="compositionally biased region" description="Low complexity" evidence="1">
    <location>
        <begin position="309"/>
        <end position="323"/>
    </location>
</feature>
<accession>A0AAW0EP55</accession>
<feature type="compositionally biased region" description="Basic and acidic residues" evidence="1">
    <location>
        <begin position="11"/>
        <end position="24"/>
    </location>
</feature>
<protein>
    <recommendedName>
        <fullName evidence="5">Integral membrane protein</fullName>
    </recommendedName>
</protein>
<dbReference type="Proteomes" id="UP001430356">
    <property type="component" value="Unassembled WGS sequence"/>
</dbReference>
<sequence>MTSPAPSDDTCEGREDQSADHIDCDGASRDPLSLLCTHVAHHARAVAHFTNAARAGPGEDVLARSPDLDSDMANGTYRHGRGFSLSCSSYGSVDDGVETHPRTAPTVASGARRLLGSPVSPWMPSNAAVTAAPRQALLPPRSPPPLQPVSGPTTTAEVVWRAGGVAAGLEVSSAAATERGPPASALASTSPATPGAAAPAHARTRWPTSALMPQQRHVSVPAVAAAEPADDAWEDDIFDEGGGLVGAAMCRWLWRRASTALVACCSCCCAPPRRLRSFHERRGFCTRWCGSRDCVSESGSAVESDTEEAPSWSSRSAARPSAAVAGDTDAEARRPLLPRAERDRNTARALRFDAAATGAVAAGIEHEEDVETSSDDLIRAEPPPPPPPSASLVSVIVAALRQAGAGARRALASTAAYYNVCSSACRAADGPSPPLVELPRVGQVFVVLQYVALAVLCATVLLLAVVDAAHTRVVHVADATVCNGYALEDRVPLDLYFSLASCIVNGVLAVHYAVRAVRYERSGLLVVQVIVVALYVSRSTYFLMVVAARSMGSAAQRLFMLTCGGVLASTALFTASSLLAPWVHASFGWRRYAQGIVHVSLSQVRHRLTALRACVQLDKAMTINAYLATVFLVDGWAEQRTLLAVSLVSLVLHYVLIAVLRRTRHWWPLLCAAGVLVTASAYYATLIGRTLRVDHQLRSFSNAPWYSDCYTEQLGNCLWTLTSGHSVSICRNVLAVPLSLSPQRLASAGQHINTNSSSSSRGSTAVASDVGQVWGGRAAPPPPTCAAGPVRPLRNETDTYLPTHAAFPDFFCVHDCNATCFDADGGGEHVSIERDIAGCCADYGRCRLKDEYRTYAVLLLLALLILSFAVRMVLMAVAWRRWVLEDDHVIEHFVVEHQRRRRRQRRQRGASSAPRRRPRYAHAPRSWARARATSTPIDTATVAARADDEVGPQSPPSPTTVRCSTAAPAATPPPRYASSVAPSPLVWSVELYVAWRQDGAADAGAASSLSSPAP</sequence>
<evidence type="ECO:0000256" key="1">
    <source>
        <dbReference type="SAM" id="MobiDB-lite"/>
    </source>
</evidence>
<feature type="compositionally biased region" description="Basic residues" evidence="1">
    <location>
        <begin position="900"/>
        <end position="922"/>
    </location>
</feature>
<dbReference type="EMBL" id="JAECZO010000065">
    <property type="protein sequence ID" value="KAK7195940.1"/>
    <property type="molecule type" value="Genomic_DNA"/>
</dbReference>
<feature type="transmembrane region" description="Helical" evidence="2">
    <location>
        <begin position="666"/>
        <end position="688"/>
    </location>
</feature>
<evidence type="ECO:0000256" key="2">
    <source>
        <dbReference type="SAM" id="Phobius"/>
    </source>
</evidence>
<feature type="region of interest" description="Disordered" evidence="1">
    <location>
        <begin position="1"/>
        <end position="24"/>
    </location>
</feature>
<keyword evidence="2" id="KW-0812">Transmembrane</keyword>
<feature type="region of interest" description="Disordered" evidence="1">
    <location>
        <begin position="293"/>
        <end position="340"/>
    </location>
</feature>
<evidence type="ECO:0000313" key="3">
    <source>
        <dbReference type="EMBL" id="KAK7195940.1"/>
    </source>
</evidence>
<keyword evidence="2" id="KW-1133">Transmembrane helix</keyword>
<feature type="transmembrane region" description="Helical" evidence="2">
    <location>
        <begin position="558"/>
        <end position="583"/>
    </location>
</feature>
<gene>
    <name evidence="3" type="ORF">NESM_000527100</name>
</gene>
<dbReference type="AlphaFoldDB" id="A0AAW0EP55"/>
<evidence type="ECO:0008006" key="5">
    <source>
        <dbReference type="Google" id="ProtNLM"/>
    </source>
</evidence>